<gene>
    <name evidence="7" type="ORF">LCGC14_0823930</name>
</gene>
<reference evidence="7" key="1">
    <citation type="journal article" date="2015" name="Nature">
        <title>Complex archaea that bridge the gap between prokaryotes and eukaryotes.</title>
        <authorList>
            <person name="Spang A."/>
            <person name="Saw J.H."/>
            <person name="Jorgensen S.L."/>
            <person name="Zaremba-Niedzwiedzka K."/>
            <person name="Martijn J."/>
            <person name="Lind A.E."/>
            <person name="van Eijk R."/>
            <person name="Schleper C."/>
            <person name="Guy L."/>
            <person name="Ettema T.J."/>
        </authorList>
    </citation>
    <scope>NUCLEOTIDE SEQUENCE</scope>
</reference>
<dbReference type="InterPro" id="IPR013525">
    <property type="entry name" value="ABC2_TM"/>
</dbReference>
<name>A0A0F9PML9_9ZZZZ</name>
<feature type="transmembrane region" description="Helical" evidence="5">
    <location>
        <begin position="113"/>
        <end position="138"/>
    </location>
</feature>
<dbReference type="PANTHER" id="PTHR43229">
    <property type="entry name" value="NODULATION PROTEIN J"/>
    <property type="match status" value="1"/>
</dbReference>
<feature type="transmembrane region" description="Helical" evidence="5">
    <location>
        <begin position="239"/>
        <end position="264"/>
    </location>
</feature>
<proteinExistence type="predicted"/>
<keyword evidence="3 5" id="KW-1133">Transmembrane helix</keyword>
<dbReference type="Pfam" id="PF01061">
    <property type="entry name" value="ABC2_membrane"/>
    <property type="match status" value="1"/>
</dbReference>
<accession>A0A0F9PML9</accession>
<organism evidence="7">
    <name type="scientific">marine sediment metagenome</name>
    <dbReference type="NCBI Taxonomy" id="412755"/>
    <lineage>
        <taxon>unclassified sequences</taxon>
        <taxon>metagenomes</taxon>
        <taxon>ecological metagenomes</taxon>
    </lineage>
</organism>
<dbReference type="PANTHER" id="PTHR43229:SF6">
    <property type="entry name" value="ABC-TYPE MULTIDRUG TRANSPORT SYSTEM, PERMEASE COMPONENT"/>
    <property type="match status" value="1"/>
</dbReference>
<dbReference type="AlphaFoldDB" id="A0A0F9PML9"/>
<evidence type="ECO:0000256" key="4">
    <source>
        <dbReference type="ARBA" id="ARBA00023136"/>
    </source>
</evidence>
<evidence type="ECO:0000313" key="7">
    <source>
        <dbReference type="EMBL" id="KKN31434.1"/>
    </source>
</evidence>
<dbReference type="GO" id="GO:0140359">
    <property type="term" value="F:ABC-type transporter activity"/>
    <property type="evidence" value="ECO:0007669"/>
    <property type="project" value="InterPro"/>
</dbReference>
<dbReference type="GO" id="GO:0016020">
    <property type="term" value="C:membrane"/>
    <property type="evidence" value="ECO:0007669"/>
    <property type="project" value="UniProtKB-SubCell"/>
</dbReference>
<feature type="transmembrane region" description="Helical" evidence="5">
    <location>
        <begin position="182"/>
        <end position="199"/>
    </location>
</feature>
<keyword evidence="4 5" id="KW-0472">Membrane</keyword>
<evidence type="ECO:0000256" key="5">
    <source>
        <dbReference type="SAM" id="Phobius"/>
    </source>
</evidence>
<sequence length="272" mass="31537">MKKFSKIKAIAKVDIKKNLTQIIALTEKNIRLNLRFKVNFIISLLTPLITIAMPLIIMNRFFPEINLIVYQFIAYKVYLIKGVITEYPSQLRIEKYWKTLPALIIGPFHRINLLLGIFLSRILLISIPFSVLFIITFITAPINFITIVFIILIYFLIAIILSGIGLLLGIFAVSNENFSKPLLFAFNIFFWLSCITYPYDIFPPLVQTFINLNPLYYIFDILRLIWLENNVIITISTHFSHFLVLISLVIIIPLAGVYVFNLIYKKYGIVGY</sequence>
<feature type="transmembrane region" description="Helical" evidence="5">
    <location>
        <begin position="38"/>
        <end position="62"/>
    </location>
</feature>
<evidence type="ECO:0000256" key="2">
    <source>
        <dbReference type="ARBA" id="ARBA00022692"/>
    </source>
</evidence>
<comment type="caution">
    <text evidence="7">The sequence shown here is derived from an EMBL/GenBank/DDBJ whole genome shotgun (WGS) entry which is preliminary data.</text>
</comment>
<feature type="transmembrane region" description="Helical" evidence="5">
    <location>
        <begin position="144"/>
        <end position="170"/>
    </location>
</feature>
<evidence type="ECO:0000259" key="6">
    <source>
        <dbReference type="PROSITE" id="PS51012"/>
    </source>
</evidence>
<feature type="transmembrane region" description="Helical" evidence="5">
    <location>
        <begin position="205"/>
        <end position="227"/>
    </location>
</feature>
<comment type="subcellular location">
    <subcellularLocation>
        <location evidence="1">Membrane</location>
        <topology evidence="1">Multi-pass membrane protein</topology>
    </subcellularLocation>
</comment>
<dbReference type="EMBL" id="LAZR01002328">
    <property type="protein sequence ID" value="KKN31434.1"/>
    <property type="molecule type" value="Genomic_DNA"/>
</dbReference>
<evidence type="ECO:0000256" key="3">
    <source>
        <dbReference type="ARBA" id="ARBA00022989"/>
    </source>
</evidence>
<keyword evidence="2 5" id="KW-0812">Transmembrane</keyword>
<dbReference type="InterPro" id="IPR047817">
    <property type="entry name" value="ABC2_TM_bact-type"/>
</dbReference>
<feature type="transmembrane region" description="Helical" evidence="5">
    <location>
        <begin position="68"/>
        <end position="88"/>
    </location>
</feature>
<dbReference type="PROSITE" id="PS51012">
    <property type="entry name" value="ABC_TM2"/>
    <property type="match status" value="1"/>
</dbReference>
<evidence type="ECO:0000256" key="1">
    <source>
        <dbReference type="ARBA" id="ARBA00004141"/>
    </source>
</evidence>
<feature type="domain" description="ABC transmembrane type-2" evidence="6">
    <location>
        <begin position="38"/>
        <end position="263"/>
    </location>
</feature>
<protein>
    <recommendedName>
        <fullName evidence="6">ABC transmembrane type-2 domain-containing protein</fullName>
    </recommendedName>
</protein>
<dbReference type="InterPro" id="IPR051784">
    <property type="entry name" value="Nod_factor_ABC_transporter"/>
</dbReference>